<accession>A0A9D7SAM4</accession>
<feature type="transmembrane region" description="Helical" evidence="6">
    <location>
        <begin position="49"/>
        <end position="73"/>
    </location>
</feature>
<comment type="caution">
    <text evidence="7">The sequence shown here is derived from an EMBL/GenBank/DDBJ whole genome shotgun (WGS) entry which is preliminary data.</text>
</comment>
<comment type="subcellular location">
    <subcellularLocation>
        <location evidence="1">Membrane</location>
        <topology evidence="1">Multi-pass membrane protein</topology>
    </subcellularLocation>
</comment>
<feature type="transmembrane region" description="Helical" evidence="6">
    <location>
        <begin position="85"/>
        <end position="106"/>
    </location>
</feature>
<keyword evidence="3 6" id="KW-0812">Transmembrane</keyword>
<dbReference type="InterPro" id="IPR005496">
    <property type="entry name" value="Integral_membrane_TerC"/>
</dbReference>
<feature type="transmembrane region" description="Helical" evidence="6">
    <location>
        <begin position="235"/>
        <end position="252"/>
    </location>
</feature>
<evidence type="ECO:0000313" key="7">
    <source>
        <dbReference type="EMBL" id="MBK9718863.1"/>
    </source>
</evidence>
<comment type="similarity">
    <text evidence="2">Belongs to the TerC family.</text>
</comment>
<dbReference type="Pfam" id="PF03741">
    <property type="entry name" value="TerC"/>
    <property type="match status" value="1"/>
</dbReference>
<feature type="transmembrane region" description="Helical" evidence="6">
    <location>
        <begin position="164"/>
        <end position="184"/>
    </location>
</feature>
<keyword evidence="5 6" id="KW-0472">Membrane</keyword>
<dbReference type="EMBL" id="JADKFW010000013">
    <property type="protein sequence ID" value="MBK9718863.1"/>
    <property type="molecule type" value="Genomic_DNA"/>
</dbReference>
<evidence type="ECO:0000256" key="1">
    <source>
        <dbReference type="ARBA" id="ARBA00004141"/>
    </source>
</evidence>
<evidence type="ECO:0000256" key="5">
    <source>
        <dbReference type="ARBA" id="ARBA00023136"/>
    </source>
</evidence>
<dbReference type="AlphaFoldDB" id="A0A9D7SAM4"/>
<dbReference type="PANTHER" id="PTHR30238">
    <property type="entry name" value="MEMBRANE BOUND PREDICTED REDOX MODULATOR"/>
    <property type="match status" value="1"/>
</dbReference>
<evidence type="ECO:0000256" key="4">
    <source>
        <dbReference type="ARBA" id="ARBA00022989"/>
    </source>
</evidence>
<gene>
    <name evidence="7" type="ORF">IPO85_15375</name>
</gene>
<evidence type="ECO:0000256" key="3">
    <source>
        <dbReference type="ARBA" id="ARBA00022692"/>
    </source>
</evidence>
<dbReference type="GO" id="GO:0016020">
    <property type="term" value="C:membrane"/>
    <property type="evidence" value="ECO:0007669"/>
    <property type="project" value="UniProtKB-SubCell"/>
</dbReference>
<name>A0A9D7SAM4_9BACT</name>
<evidence type="ECO:0000313" key="8">
    <source>
        <dbReference type="Proteomes" id="UP000808349"/>
    </source>
</evidence>
<evidence type="ECO:0000256" key="2">
    <source>
        <dbReference type="ARBA" id="ARBA00007511"/>
    </source>
</evidence>
<organism evidence="7 8">
    <name type="scientific">Candidatus Defluviibacterium haderslevense</name>
    <dbReference type="NCBI Taxonomy" id="2981993"/>
    <lineage>
        <taxon>Bacteria</taxon>
        <taxon>Pseudomonadati</taxon>
        <taxon>Bacteroidota</taxon>
        <taxon>Saprospiria</taxon>
        <taxon>Saprospirales</taxon>
        <taxon>Saprospiraceae</taxon>
        <taxon>Candidatus Defluviibacterium</taxon>
    </lineage>
</organism>
<feature type="transmembrane region" description="Helical" evidence="6">
    <location>
        <begin position="12"/>
        <end position="37"/>
    </location>
</feature>
<reference evidence="7 8" key="1">
    <citation type="submission" date="2020-10" db="EMBL/GenBank/DDBJ databases">
        <title>Connecting structure to function with the recovery of over 1000 high-quality activated sludge metagenome-assembled genomes encoding full-length rRNA genes using long-read sequencing.</title>
        <authorList>
            <person name="Singleton C.M."/>
            <person name="Petriglieri F."/>
            <person name="Kristensen J.M."/>
            <person name="Kirkegaard R.H."/>
            <person name="Michaelsen T.Y."/>
            <person name="Andersen M.H."/>
            <person name="Karst S.M."/>
            <person name="Dueholm M.S."/>
            <person name="Nielsen P.H."/>
            <person name="Albertsen M."/>
        </authorList>
    </citation>
    <scope>NUCLEOTIDE SEQUENCE [LARGE SCALE GENOMIC DNA]</scope>
    <source>
        <strain evidence="7">Ribe_18-Q3-R11-54_BAT3C.373</strain>
    </source>
</reference>
<proteinExistence type="inferred from homology"/>
<dbReference type="PANTHER" id="PTHR30238:SF4">
    <property type="entry name" value="SLL1022 PROTEIN"/>
    <property type="match status" value="1"/>
</dbReference>
<evidence type="ECO:0000256" key="6">
    <source>
        <dbReference type="SAM" id="Phobius"/>
    </source>
</evidence>
<keyword evidence="4 6" id="KW-1133">Transmembrane helix</keyword>
<dbReference type="Proteomes" id="UP000808349">
    <property type="component" value="Unassembled WGS sequence"/>
</dbReference>
<feature type="transmembrane region" description="Helical" evidence="6">
    <location>
        <begin position="136"/>
        <end position="158"/>
    </location>
</feature>
<protein>
    <submittedName>
        <fullName evidence="7">TerC family protein</fullName>
    </submittedName>
</protein>
<sequence length="280" mass="30799">MFEFPDFASTQVIMSFLTLTFLEIVLGVDNIIFISITSGRLPEENRKKATNIGLFAAMLLRIVLLFGLAFLTALQEPLFYISGSWIEGGFSVQSLILIIGGIFLLYKSVSEIHHKLEADDPSVSHSKKGKSTLSQAIIQITLINLIFSLDSILTAVGMTNGIHGALWIMILAVIGSIIIMISFAHPVGKFVNDHPTVQMLGLSFLLLIGFMLIAEGAHLAHFKMAGEEVGNVPKAYLYFAIAFSLLVEMLNIRQRKRLKAIQLHGISEDAKDAGYFKGNE</sequence>
<feature type="transmembrane region" description="Helical" evidence="6">
    <location>
        <begin position="196"/>
        <end position="215"/>
    </location>
</feature>